<keyword evidence="1" id="KW-0812">Transmembrane</keyword>
<dbReference type="SMART" id="SM00052">
    <property type="entry name" value="EAL"/>
    <property type="match status" value="1"/>
</dbReference>
<dbReference type="InterPro" id="IPR035919">
    <property type="entry name" value="EAL_sf"/>
</dbReference>
<gene>
    <name evidence="3" type="ORF">GCM10010923_19530</name>
</gene>
<dbReference type="RefSeq" id="WP_188642519.1">
    <property type="nucleotide sequence ID" value="NZ_BMID01000001.1"/>
</dbReference>
<organism evidence="3 4">
    <name type="scientific">Blastomonas marina</name>
    <dbReference type="NCBI Taxonomy" id="1867408"/>
    <lineage>
        <taxon>Bacteria</taxon>
        <taxon>Pseudomonadati</taxon>
        <taxon>Pseudomonadota</taxon>
        <taxon>Alphaproteobacteria</taxon>
        <taxon>Sphingomonadales</taxon>
        <taxon>Sphingomonadaceae</taxon>
        <taxon>Blastomonas</taxon>
    </lineage>
</organism>
<dbReference type="PROSITE" id="PS50883">
    <property type="entry name" value="EAL"/>
    <property type="match status" value="1"/>
</dbReference>
<dbReference type="InterPro" id="IPR050706">
    <property type="entry name" value="Cyclic-di-GMP_PDE-like"/>
</dbReference>
<dbReference type="PANTHER" id="PTHR33121:SF70">
    <property type="entry name" value="SIGNALING PROTEIN YKOW"/>
    <property type="match status" value="1"/>
</dbReference>
<reference evidence="4" key="1">
    <citation type="journal article" date="2019" name="Int. J. Syst. Evol. Microbiol.">
        <title>The Global Catalogue of Microorganisms (GCM) 10K type strain sequencing project: providing services to taxonomists for standard genome sequencing and annotation.</title>
        <authorList>
            <consortium name="The Broad Institute Genomics Platform"/>
            <consortium name="The Broad Institute Genome Sequencing Center for Infectious Disease"/>
            <person name="Wu L."/>
            <person name="Ma J."/>
        </authorList>
    </citation>
    <scope>NUCLEOTIDE SEQUENCE [LARGE SCALE GENOMIC DNA]</scope>
    <source>
        <strain evidence="4">CGMCC 1.15297</strain>
    </source>
</reference>
<keyword evidence="4" id="KW-1185">Reference proteome</keyword>
<dbReference type="CDD" id="cd01948">
    <property type="entry name" value="EAL"/>
    <property type="match status" value="1"/>
</dbReference>
<protein>
    <recommendedName>
        <fullName evidence="2">EAL domain-containing protein</fullName>
    </recommendedName>
</protein>
<dbReference type="Gene3D" id="3.20.20.450">
    <property type="entry name" value="EAL domain"/>
    <property type="match status" value="1"/>
</dbReference>
<feature type="transmembrane region" description="Helical" evidence="1">
    <location>
        <begin position="268"/>
        <end position="286"/>
    </location>
</feature>
<dbReference type="Pfam" id="PF05226">
    <property type="entry name" value="CHASE2"/>
    <property type="match status" value="1"/>
</dbReference>
<dbReference type="Pfam" id="PF00563">
    <property type="entry name" value="EAL"/>
    <property type="match status" value="1"/>
</dbReference>
<dbReference type="SUPFAM" id="SSF141868">
    <property type="entry name" value="EAL domain-like"/>
    <property type="match status" value="1"/>
</dbReference>
<dbReference type="InterPro" id="IPR007890">
    <property type="entry name" value="CHASE2"/>
</dbReference>
<proteinExistence type="predicted"/>
<dbReference type="SMART" id="SM01080">
    <property type="entry name" value="CHASE2"/>
    <property type="match status" value="1"/>
</dbReference>
<dbReference type="InterPro" id="IPR001633">
    <property type="entry name" value="EAL_dom"/>
</dbReference>
<feature type="transmembrane region" description="Helical" evidence="1">
    <location>
        <begin position="321"/>
        <end position="340"/>
    </location>
</feature>
<sequence length="757" mass="82822">MRFLFAFSAFLTGIAAAALFAVSGLHVTLEQQWREAIHEWSPREASGQVHVVEIDAASLAAVNRWPWPRQHYANVVKRLDEAGVRSIAFDIDFSSPSAAGDDAAFAAALERAKTPVYLPTFSQAASANDRRALEALPIEPLRRSVSLASVMMRPDADGFVRSLPMGAVTGDMPRPSLAAASSGANGAVDEIFALDLSVDPATIPRHSFVKIERGRFDPDELRGKDVIIGATAIELFDRYPVPLHGVIPGAVVQALGVETLLAGRFVEIGWILPLAFAALISVWILGAQTSALAAARGGTIIVSLMVAGFCLQAVSRIAADIVPALVCVIAVTGMIIARHLHHDFQHRRLYDPGTDLQNRRAFVQRPGIDEERLTIAMALDNYEALRAVLGEDGSDTLIRRMADRVTEYDASVCIFRVEERVLAWTVSALGYDPDQELAKLAKLLRAPMYIDNRAVDTDLTFGVASKDALNEAIHAARVAATQKRTVSFHADTEQENMERRVSLLGELEGAIEREELQVWFQPQLDLGSNEIASVEALVRWQHPTRGFLAPGHFIPLAEKSNRIDSLTIYVLRKSIDALMAWCDEGIVLRAAVNISARLLSSRSFIREIEQLVSTSGIPRDRLVFEITESATLDDPEESTAALHRLRALGIAISIDDYGTGQSSLSYLKTMPLSELKIDRSFVQHAHKEVSDAMLVRSTIQLAHELGLTVVAEGVEHAECLEFLRSAGCDIAQGYLIGKPMTFDDIRTITAEYSRKVA</sequence>
<dbReference type="PANTHER" id="PTHR33121">
    <property type="entry name" value="CYCLIC DI-GMP PHOSPHODIESTERASE PDEF"/>
    <property type="match status" value="1"/>
</dbReference>
<dbReference type="Gene3D" id="3.30.70.270">
    <property type="match status" value="1"/>
</dbReference>
<feature type="domain" description="EAL" evidence="2">
    <location>
        <begin position="500"/>
        <end position="753"/>
    </location>
</feature>
<dbReference type="Proteomes" id="UP000603317">
    <property type="component" value="Unassembled WGS sequence"/>
</dbReference>
<keyword evidence="1" id="KW-1133">Transmembrane helix</keyword>
<dbReference type="EMBL" id="BMID01000001">
    <property type="protein sequence ID" value="GGA09271.1"/>
    <property type="molecule type" value="Genomic_DNA"/>
</dbReference>
<accession>A0ABQ1FEF2</accession>
<evidence type="ECO:0000313" key="4">
    <source>
        <dbReference type="Proteomes" id="UP000603317"/>
    </source>
</evidence>
<feature type="transmembrane region" description="Helical" evidence="1">
    <location>
        <begin position="293"/>
        <end position="315"/>
    </location>
</feature>
<evidence type="ECO:0000256" key="1">
    <source>
        <dbReference type="SAM" id="Phobius"/>
    </source>
</evidence>
<keyword evidence="1" id="KW-0472">Membrane</keyword>
<evidence type="ECO:0000313" key="3">
    <source>
        <dbReference type="EMBL" id="GGA09271.1"/>
    </source>
</evidence>
<name>A0ABQ1FEF2_9SPHN</name>
<comment type="caution">
    <text evidence="3">The sequence shown here is derived from an EMBL/GenBank/DDBJ whole genome shotgun (WGS) entry which is preliminary data.</text>
</comment>
<dbReference type="InterPro" id="IPR043128">
    <property type="entry name" value="Rev_trsase/Diguanyl_cyclase"/>
</dbReference>
<evidence type="ECO:0000259" key="2">
    <source>
        <dbReference type="PROSITE" id="PS50883"/>
    </source>
</evidence>